<organism evidence="3 4">
    <name type="scientific">Cloeon dipterum</name>
    <dbReference type="NCBI Taxonomy" id="197152"/>
    <lineage>
        <taxon>Eukaryota</taxon>
        <taxon>Metazoa</taxon>
        <taxon>Ecdysozoa</taxon>
        <taxon>Arthropoda</taxon>
        <taxon>Hexapoda</taxon>
        <taxon>Insecta</taxon>
        <taxon>Pterygota</taxon>
        <taxon>Palaeoptera</taxon>
        <taxon>Ephemeroptera</taxon>
        <taxon>Pisciforma</taxon>
        <taxon>Baetidae</taxon>
        <taxon>Cloeon</taxon>
    </lineage>
</organism>
<dbReference type="AlphaFoldDB" id="A0A8S1CM62"/>
<reference evidence="3 4" key="1">
    <citation type="submission" date="2020-04" db="EMBL/GenBank/DDBJ databases">
        <authorList>
            <person name="Alioto T."/>
            <person name="Alioto T."/>
            <person name="Gomez Garrido J."/>
        </authorList>
    </citation>
    <scope>NUCLEOTIDE SEQUENCE [LARGE SCALE GENOMIC DNA]</scope>
</reference>
<dbReference type="InterPro" id="IPR011029">
    <property type="entry name" value="DEATH-like_dom_sf"/>
</dbReference>
<dbReference type="InterPro" id="IPR000488">
    <property type="entry name" value="Death_dom"/>
</dbReference>
<evidence type="ECO:0000259" key="2">
    <source>
        <dbReference type="PROSITE" id="PS50017"/>
    </source>
</evidence>
<dbReference type="EMBL" id="CADEPI010000061">
    <property type="protein sequence ID" value="CAB3371402.1"/>
    <property type="molecule type" value="Genomic_DNA"/>
</dbReference>
<sequence length="792" mass="89756">MSGVGFLSSDEDEGLNVEDLKNSLEACGWDSEDDKVKQDWECDRPPTARMLTDPDSRVTAIIPASSSKLLQNAELKTLSGDQFKPKLNKMQRLCAPIISLGPHGMQFEEKYQVYLSIPVCVHDESCIVCFTSNTSEFEKALWERLPKTSYCYKDGFIILKVNHFSLFTVIMEEPYPERLKRIRKRNGGTLYIPDIPGVEVAFPKGCLEDDIDAYLRVIFDTETALFPNNLKIRYSLASPVIMIGPHGLKFPSNRPPVTINLPVPDLQDICKKFDKDPLKSLSVWHSPSGEMEPIGWKRLKTEIKLNLKHHSGIPIISFQVKHFSFFTVFWDIVSNSLYEAKVGMAHFANFVTFSMMCEAYMQETPKNDRFSLEVICYRSDRKLPDVTNLQHRAGACNKPKLIRPGKILVRLRSQMFEADVEAGELPEMCKEEPDFRGRDFEFQYACKFKSDAKIDIGTIGKVLVEKSKSSGRNDLVFEFNLYKSGYEAELNMQVQGERWTIVAIKELAANLQITDGNNWKKFAKYVGFNNNEIRTKLMTSGDPFVAMTNIYQNRGGTPDEFVQALFAVHRDISQNGLADETPPSSSTGSSPSNSLNGSHNQQSSPISKYFNWWSNKKGEEPPEEVDMDEEMPAPPSKEHASSSRKRSHRSSGRSSSLKRNEIPPKRRRGHNKDSSSDRSVEESDEEDGYRQNTRKLSTNDLWKASEHLTNIKWKELGRNLGLDEGTVTNIEQNHKGDGVREFAYQVLLQWKNLTAKKCTLGALYSSLEDGKYKDQAKAIANLVCSMGQSSDH</sequence>
<dbReference type="PANTHER" id="PTHR35205:SF1">
    <property type="entry name" value="ZU5 DOMAIN-CONTAINING PROTEIN"/>
    <property type="match status" value="1"/>
</dbReference>
<protein>
    <recommendedName>
        <fullName evidence="2">Death domain-containing protein</fullName>
    </recommendedName>
</protein>
<dbReference type="InterPro" id="IPR000906">
    <property type="entry name" value="ZU5_dom"/>
</dbReference>
<feature type="compositionally biased region" description="Basic residues" evidence="1">
    <location>
        <begin position="642"/>
        <end position="651"/>
    </location>
</feature>
<dbReference type="Gene3D" id="2.60.220.30">
    <property type="match status" value="2"/>
</dbReference>
<dbReference type="PROSITE" id="PS50017">
    <property type="entry name" value="DEATH_DOMAIN"/>
    <property type="match status" value="2"/>
</dbReference>
<gene>
    <name evidence="3" type="ORF">CLODIP_2_CD04625</name>
</gene>
<feature type="compositionally biased region" description="Acidic residues" evidence="1">
    <location>
        <begin position="621"/>
        <end position="631"/>
    </location>
</feature>
<dbReference type="GO" id="GO:0007165">
    <property type="term" value="P:signal transduction"/>
    <property type="evidence" value="ECO:0007669"/>
    <property type="project" value="InterPro"/>
</dbReference>
<dbReference type="Proteomes" id="UP000494165">
    <property type="component" value="Unassembled WGS sequence"/>
</dbReference>
<feature type="compositionally biased region" description="Basic and acidic residues" evidence="1">
    <location>
        <begin position="671"/>
        <end position="681"/>
    </location>
</feature>
<dbReference type="Pfam" id="PF00791">
    <property type="entry name" value="ZU5"/>
    <property type="match status" value="2"/>
</dbReference>
<accession>A0A8S1CM62</accession>
<dbReference type="SUPFAM" id="SSF47986">
    <property type="entry name" value="DEATH domain"/>
    <property type="match status" value="1"/>
</dbReference>
<proteinExistence type="predicted"/>
<feature type="region of interest" description="Disordered" evidence="1">
    <location>
        <begin position="575"/>
        <end position="692"/>
    </location>
</feature>
<dbReference type="OrthoDB" id="1394818at2759"/>
<evidence type="ECO:0000256" key="1">
    <source>
        <dbReference type="SAM" id="MobiDB-lite"/>
    </source>
</evidence>
<feature type="domain" description="Death" evidence="2">
    <location>
        <begin position="516"/>
        <end position="585"/>
    </location>
</feature>
<dbReference type="Pfam" id="PF00531">
    <property type="entry name" value="Death"/>
    <property type="match status" value="1"/>
</dbReference>
<feature type="compositionally biased region" description="Low complexity" evidence="1">
    <location>
        <begin position="581"/>
        <end position="598"/>
    </location>
</feature>
<dbReference type="PANTHER" id="PTHR35205">
    <property type="entry name" value="NB-ARC AND TPR DOMAIN PROTEIN"/>
    <property type="match status" value="1"/>
</dbReference>
<feature type="domain" description="Death" evidence="2">
    <location>
        <begin position="712"/>
        <end position="783"/>
    </location>
</feature>
<dbReference type="CDD" id="cd01670">
    <property type="entry name" value="Death"/>
    <property type="match status" value="2"/>
</dbReference>
<evidence type="ECO:0000313" key="3">
    <source>
        <dbReference type="EMBL" id="CAB3371402.1"/>
    </source>
</evidence>
<dbReference type="Gene3D" id="1.10.533.10">
    <property type="entry name" value="Death Domain, Fas"/>
    <property type="match status" value="1"/>
</dbReference>
<name>A0A8S1CM62_9INSE</name>
<comment type="caution">
    <text evidence="3">The sequence shown here is derived from an EMBL/GenBank/DDBJ whole genome shotgun (WGS) entry which is preliminary data.</text>
</comment>
<keyword evidence="4" id="KW-1185">Reference proteome</keyword>
<evidence type="ECO:0000313" key="4">
    <source>
        <dbReference type="Proteomes" id="UP000494165"/>
    </source>
</evidence>